<keyword evidence="6" id="KW-0175">Coiled coil</keyword>
<reference evidence="11" key="1">
    <citation type="journal article" date="2018" name="Gigascience">
        <title>Genome assembly of the Pink Ipe (Handroanthus impetiginosus, Bignoniaceae), a highly valued, ecologically keystone Neotropical timber forest tree.</title>
        <authorList>
            <person name="Silva-Junior O.B."/>
            <person name="Grattapaglia D."/>
            <person name="Novaes E."/>
            <person name="Collevatti R.G."/>
        </authorList>
    </citation>
    <scope>NUCLEOTIDE SEQUENCE [LARGE SCALE GENOMIC DNA]</scope>
    <source>
        <strain evidence="11">cv. UFG-1</strain>
    </source>
</reference>
<evidence type="ECO:0000256" key="1">
    <source>
        <dbReference type="ARBA" id="ARBA00004177"/>
    </source>
</evidence>
<dbReference type="InterPro" id="IPR016135">
    <property type="entry name" value="UBQ-conjugating_enzyme/RWD"/>
</dbReference>
<dbReference type="CDD" id="cd11685">
    <property type="entry name" value="UEV_TSG101-like"/>
    <property type="match status" value="1"/>
</dbReference>
<keyword evidence="3 7" id="KW-0813">Transport</keyword>
<dbReference type="GO" id="GO:0000813">
    <property type="term" value="C:ESCRT I complex"/>
    <property type="evidence" value="ECO:0007669"/>
    <property type="project" value="TreeGrafter"/>
</dbReference>
<evidence type="ECO:0000256" key="7">
    <source>
        <dbReference type="PROSITE-ProRule" id="PRU00644"/>
    </source>
</evidence>
<dbReference type="PROSITE" id="PS51312">
    <property type="entry name" value="SB"/>
    <property type="match status" value="1"/>
</dbReference>
<dbReference type="Gene3D" id="3.10.110.10">
    <property type="entry name" value="Ubiquitin Conjugating Enzyme"/>
    <property type="match status" value="1"/>
</dbReference>
<dbReference type="OrthoDB" id="306304at2759"/>
<dbReference type="EMBL" id="NKXS01002602">
    <property type="protein sequence ID" value="PIN12842.1"/>
    <property type="molecule type" value="Genomic_DNA"/>
</dbReference>
<dbReference type="Gene3D" id="6.10.140.820">
    <property type="match status" value="1"/>
</dbReference>
<protein>
    <submittedName>
        <fullName evidence="10">Vacuolar sorting protein/ubiquitin receptor VPS23</fullName>
    </submittedName>
</protein>
<dbReference type="InterPro" id="IPR017916">
    <property type="entry name" value="SB_dom"/>
</dbReference>
<gene>
    <name evidence="10" type="ORF">CDL12_14542</name>
</gene>
<evidence type="ECO:0000313" key="11">
    <source>
        <dbReference type="Proteomes" id="UP000231279"/>
    </source>
</evidence>
<keyword evidence="4" id="KW-0967">Endosome</keyword>
<dbReference type="SUPFAM" id="SSF140111">
    <property type="entry name" value="Endosomal sorting complex assembly domain"/>
    <property type="match status" value="1"/>
</dbReference>
<dbReference type="PANTHER" id="PTHR23306:SF21">
    <property type="entry name" value="UBIQUITIN-CONJUGATING ENZYME_RWD-LIKE PROTEIN"/>
    <property type="match status" value="1"/>
</dbReference>
<evidence type="ECO:0000259" key="9">
    <source>
        <dbReference type="PROSITE" id="PS51322"/>
    </source>
</evidence>
<evidence type="ECO:0000256" key="5">
    <source>
        <dbReference type="ARBA" id="ARBA00022927"/>
    </source>
</evidence>
<dbReference type="GO" id="GO:0015031">
    <property type="term" value="P:protein transport"/>
    <property type="evidence" value="ECO:0007669"/>
    <property type="project" value="UniProtKB-UniRule"/>
</dbReference>
<comment type="caution">
    <text evidence="10">The sequence shown here is derived from an EMBL/GenBank/DDBJ whole genome shotgun (WGS) entry which is preliminary data.</text>
</comment>
<dbReference type="GO" id="GO:0008333">
    <property type="term" value="P:endosome to lysosome transport"/>
    <property type="evidence" value="ECO:0007669"/>
    <property type="project" value="TreeGrafter"/>
</dbReference>
<evidence type="ECO:0000313" key="10">
    <source>
        <dbReference type="EMBL" id="PIN12842.1"/>
    </source>
</evidence>
<dbReference type="PROSITE" id="PS51322">
    <property type="entry name" value="UEV"/>
    <property type="match status" value="1"/>
</dbReference>
<comment type="subcellular location">
    <subcellularLocation>
        <location evidence="1">Endosome</location>
    </subcellularLocation>
</comment>
<dbReference type="InterPro" id="IPR008883">
    <property type="entry name" value="UEV_N"/>
</dbReference>
<dbReference type="Pfam" id="PF09454">
    <property type="entry name" value="Vps23_core"/>
    <property type="match status" value="1"/>
</dbReference>
<dbReference type="GO" id="GO:0043130">
    <property type="term" value="F:ubiquitin binding"/>
    <property type="evidence" value="ECO:0007669"/>
    <property type="project" value="TreeGrafter"/>
</dbReference>
<dbReference type="PANTHER" id="PTHR23306">
    <property type="entry name" value="TUMOR SUSCEPTIBILITY GENE 101 PROTEIN-RELATED"/>
    <property type="match status" value="1"/>
</dbReference>
<organism evidence="10 11">
    <name type="scientific">Handroanthus impetiginosus</name>
    <dbReference type="NCBI Taxonomy" id="429701"/>
    <lineage>
        <taxon>Eukaryota</taxon>
        <taxon>Viridiplantae</taxon>
        <taxon>Streptophyta</taxon>
        <taxon>Embryophyta</taxon>
        <taxon>Tracheophyta</taxon>
        <taxon>Spermatophyta</taxon>
        <taxon>Magnoliopsida</taxon>
        <taxon>eudicotyledons</taxon>
        <taxon>Gunneridae</taxon>
        <taxon>Pentapetalae</taxon>
        <taxon>asterids</taxon>
        <taxon>lamiids</taxon>
        <taxon>Lamiales</taxon>
        <taxon>Bignoniaceae</taxon>
        <taxon>Crescentiina</taxon>
        <taxon>Tabebuia alliance</taxon>
        <taxon>Handroanthus</taxon>
    </lineage>
</organism>
<comment type="similarity">
    <text evidence="2">Belongs to the ubiquitin-conjugating enzyme family. UEV subfamily.</text>
</comment>
<dbReference type="SUPFAM" id="SSF54495">
    <property type="entry name" value="UBC-like"/>
    <property type="match status" value="1"/>
</dbReference>
<feature type="domain" description="SB" evidence="8">
    <location>
        <begin position="260"/>
        <end position="325"/>
    </location>
</feature>
<keyword evidence="10" id="KW-0675">Receptor</keyword>
<evidence type="ECO:0000259" key="8">
    <source>
        <dbReference type="PROSITE" id="PS51312"/>
    </source>
</evidence>
<evidence type="ECO:0000256" key="6">
    <source>
        <dbReference type="ARBA" id="ARBA00023054"/>
    </source>
</evidence>
<keyword evidence="5 7" id="KW-0653">Protein transport</keyword>
<dbReference type="Proteomes" id="UP000231279">
    <property type="component" value="Unassembled WGS sequence"/>
</dbReference>
<sequence>MSTIKFIDDALFCATPFALSYTDPDQKWIIRQHLNSLFRDFASLEPSIGIFTHNDGSEVKLLNANGELTVSRQAPPVPLTIWVHEFYPQMAPIVYVNLENCMYPVYENHPFVDYSGAIISSYLSNWNLTKCNLSDLVHNLIKLFSHNHPFYYTGSSNFTHQSIVSKMEAMDRLVCMIYYDMAANSAKTQEEIQNLWGIQGELEKRKEDIRVLIGGLGEERRRLKRRTEELSEECDELLNWLRVYERGSVFAIDDAFEALDEESESVLERLAADLGLEDLIYALDKAVEEGALTFEVYMKHIRVLAREQFLCRAKMAKIERARDFL</sequence>
<dbReference type="Pfam" id="PF05743">
    <property type="entry name" value="UEV"/>
    <property type="match status" value="1"/>
</dbReference>
<feature type="domain" description="UEV" evidence="9">
    <location>
        <begin position="11"/>
        <end position="154"/>
    </location>
</feature>
<dbReference type="InterPro" id="IPR052070">
    <property type="entry name" value="ESCRT-I_UEV_domain"/>
</dbReference>
<proteinExistence type="inferred from homology"/>
<evidence type="ECO:0000256" key="2">
    <source>
        <dbReference type="ARBA" id="ARBA00009594"/>
    </source>
</evidence>
<name>A0A2G9H5P9_9LAMI</name>
<dbReference type="STRING" id="429701.A0A2G9H5P9"/>
<dbReference type="AlphaFoldDB" id="A0A2G9H5P9"/>
<keyword evidence="11" id="KW-1185">Reference proteome</keyword>
<evidence type="ECO:0000256" key="3">
    <source>
        <dbReference type="ARBA" id="ARBA00022448"/>
    </source>
</evidence>
<accession>A0A2G9H5P9</accession>
<evidence type="ECO:0000256" key="4">
    <source>
        <dbReference type="ARBA" id="ARBA00022753"/>
    </source>
</evidence>
<dbReference type="InterPro" id="IPR037202">
    <property type="entry name" value="ESCRT_assembly_dom"/>
</dbReference>